<dbReference type="SUPFAM" id="SSF55961">
    <property type="entry name" value="Bet v1-like"/>
    <property type="match status" value="1"/>
</dbReference>
<dbReference type="CDD" id="cd07816">
    <property type="entry name" value="Bet_v1-like"/>
    <property type="match status" value="1"/>
</dbReference>
<dbReference type="InterPro" id="IPR000916">
    <property type="entry name" value="Bet_v_I/MLP"/>
</dbReference>
<dbReference type="EMBL" id="JADGMS010000008">
    <property type="protein sequence ID" value="KAF9677970.1"/>
    <property type="molecule type" value="Genomic_DNA"/>
</dbReference>
<evidence type="ECO:0000259" key="5">
    <source>
        <dbReference type="Pfam" id="PF00407"/>
    </source>
</evidence>
<evidence type="ECO:0000256" key="3">
    <source>
        <dbReference type="ARBA" id="ARBA00023265"/>
    </source>
</evidence>
<dbReference type="GO" id="GO:0005634">
    <property type="term" value="C:nucleus"/>
    <property type="evidence" value="ECO:0007669"/>
    <property type="project" value="TreeGrafter"/>
</dbReference>
<dbReference type="PRINTS" id="PR00634">
    <property type="entry name" value="BETALLERGEN"/>
</dbReference>
<dbReference type="GO" id="GO:0038023">
    <property type="term" value="F:signaling receptor activity"/>
    <property type="evidence" value="ECO:0007669"/>
    <property type="project" value="InterPro"/>
</dbReference>
<dbReference type="InterPro" id="IPR024949">
    <property type="entry name" value="Bet_v_I_allergen"/>
</dbReference>
<evidence type="ECO:0000313" key="7">
    <source>
        <dbReference type="Proteomes" id="UP000657918"/>
    </source>
</evidence>
<dbReference type="GO" id="GO:0004864">
    <property type="term" value="F:protein phosphatase inhibitor activity"/>
    <property type="evidence" value="ECO:0007669"/>
    <property type="project" value="InterPro"/>
</dbReference>
<keyword evidence="3 4" id="KW-0568">Pathogenesis-related protein</keyword>
<dbReference type="Proteomes" id="UP000657918">
    <property type="component" value="Chromosome 8"/>
</dbReference>
<dbReference type="FunFam" id="3.30.530.20:FF:000007">
    <property type="entry name" value="Major pollen allergen Bet v 1-A"/>
    <property type="match status" value="1"/>
</dbReference>
<gene>
    <name evidence="6" type="ORF">SADUNF_Sadunf08G0163300</name>
</gene>
<evidence type="ECO:0000256" key="4">
    <source>
        <dbReference type="RuleBase" id="RU000409"/>
    </source>
</evidence>
<dbReference type="GO" id="GO:0010427">
    <property type="term" value="F:abscisic acid binding"/>
    <property type="evidence" value="ECO:0007669"/>
    <property type="project" value="InterPro"/>
</dbReference>
<keyword evidence="7" id="KW-1185">Reference proteome</keyword>
<name>A0A835JV01_9ROSI</name>
<protein>
    <recommendedName>
        <fullName evidence="5">Bet v I/Major latex protein domain-containing protein</fullName>
    </recommendedName>
</protein>
<comment type="similarity">
    <text evidence="1 4">Belongs to the BetVI family.</text>
</comment>
<dbReference type="PANTHER" id="PTHR31213:SF192">
    <property type="entry name" value="MAJOR ALLERGEN PRU AR 1-LIKE"/>
    <property type="match status" value="1"/>
</dbReference>
<dbReference type="GO" id="GO:0005737">
    <property type="term" value="C:cytoplasm"/>
    <property type="evidence" value="ECO:0007669"/>
    <property type="project" value="TreeGrafter"/>
</dbReference>
<dbReference type="InterPro" id="IPR023393">
    <property type="entry name" value="START-like_dom_sf"/>
</dbReference>
<dbReference type="PANTHER" id="PTHR31213">
    <property type="entry name" value="OS08G0374000 PROTEIN-RELATED"/>
    <property type="match status" value="1"/>
</dbReference>
<feature type="domain" description="Bet v I/Major latex protein" evidence="5">
    <location>
        <begin position="6"/>
        <end position="155"/>
    </location>
</feature>
<dbReference type="Gene3D" id="3.30.530.20">
    <property type="match status" value="1"/>
</dbReference>
<organism evidence="6 7">
    <name type="scientific">Salix dunnii</name>
    <dbReference type="NCBI Taxonomy" id="1413687"/>
    <lineage>
        <taxon>Eukaryota</taxon>
        <taxon>Viridiplantae</taxon>
        <taxon>Streptophyta</taxon>
        <taxon>Embryophyta</taxon>
        <taxon>Tracheophyta</taxon>
        <taxon>Spermatophyta</taxon>
        <taxon>Magnoliopsida</taxon>
        <taxon>eudicotyledons</taxon>
        <taxon>Gunneridae</taxon>
        <taxon>Pentapetalae</taxon>
        <taxon>rosids</taxon>
        <taxon>fabids</taxon>
        <taxon>Malpighiales</taxon>
        <taxon>Salicaceae</taxon>
        <taxon>Saliceae</taxon>
        <taxon>Salix</taxon>
    </lineage>
</organism>
<dbReference type="InterPro" id="IPR050279">
    <property type="entry name" value="Plant_def-hormone_signal"/>
</dbReference>
<keyword evidence="2 4" id="KW-0611">Plant defense</keyword>
<proteinExistence type="inferred from homology"/>
<evidence type="ECO:0000256" key="2">
    <source>
        <dbReference type="ARBA" id="ARBA00022821"/>
    </source>
</evidence>
<dbReference type="Pfam" id="PF00407">
    <property type="entry name" value="Bet_v_1"/>
    <property type="match status" value="1"/>
</dbReference>
<reference evidence="6 7" key="1">
    <citation type="submission" date="2020-10" db="EMBL/GenBank/DDBJ databases">
        <title>Plant Genome Project.</title>
        <authorList>
            <person name="Zhang R.-G."/>
        </authorList>
    </citation>
    <scope>NUCLEOTIDE SEQUENCE [LARGE SCALE GENOMIC DNA]</scope>
    <source>
        <strain evidence="6">FAFU-HL-1</strain>
        <tissue evidence="6">Leaf</tissue>
    </source>
</reference>
<accession>A0A835JV01</accession>
<dbReference type="GO" id="GO:0009738">
    <property type="term" value="P:abscisic acid-activated signaling pathway"/>
    <property type="evidence" value="ECO:0007669"/>
    <property type="project" value="InterPro"/>
</dbReference>
<sequence length="170" mass="19086">MMDASGYTQEFTCSIAPARMFKALILDSNNLIPYLLPQFVTSVDLIQGDGGAGSIEQVNFAEGTDINYVKHRIDELDRVNLVCKYTMIEGDPLGDKLESIAYEVRFEVGSDGGCNCKTTSNYKKLGDFTIKEEEIRAGQDKARGIYKVVEAYLLQNPHVYAELLYFYLCH</sequence>
<dbReference type="AlphaFoldDB" id="A0A835JV01"/>
<dbReference type="OrthoDB" id="1880172at2759"/>
<dbReference type="PROSITE" id="PS00451">
    <property type="entry name" value="PATHOGENESIS_BETVI"/>
    <property type="match status" value="1"/>
</dbReference>
<evidence type="ECO:0000256" key="1">
    <source>
        <dbReference type="ARBA" id="ARBA00009744"/>
    </source>
</evidence>
<evidence type="ECO:0000313" key="6">
    <source>
        <dbReference type="EMBL" id="KAF9677970.1"/>
    </source>
</evidence>
<dbReference type="GO" id="GO:0006952">
    <property type="term" value="P:defense response"/>
    <property type="evidence" value="ECO:0007669"/>
    <property type="project" value="UniProtKB-KW"/>
</dbReference>
<comment type="caution">
    <text evidence="6">The sequence shown here is derived from an EMBL/GenBank/DDBJ whole genome shotgun (WGS) entry which is preliminary data.</text>
</comment>